<feature type="chain" id="PRO_5047438367" evidence="2">
    <location>
        <begin position="24"/>
        <end position="133"/>
    </location>
</feature>
<dbReference type="PANTHER" id="PTHR16983">
    <property type="entry name" value="UPAR/LY6 DOMAIN-CONTAINING PROTEIN"/>
    <property type="match status" value="1"/>
</dbReference>
<evidence type="ECO:0000256" key="2">
    <source>
        <dbReference type="SAM" id="SignalP"/>
    </source>
</evidence>
<feature type="signal peptide" evidence="2">
    <location>
        <begin position="1"/>
        <end position="23"/>
    </location>
</feature>
<dbReference type="InterPro" id="IPR045860">
    <property type="entry name" value="Snake_toxin-like_sf"/>
</dbReference>
<keyword evidence="1 2" id="KW-0732">Signal</keyword>
<evidence type="ECO:0000259" key="3">
    <source>
        <dbReference type="Pfam" id="PF00087"/>
    </source>
</evidence>
<dbReference type="InterPro" id="IPR051110">
    <property type="entry name" value="Ly-6/neurotoxin-like_GPI-ap"/>
</dbReference>
<evidence type="ECO:0000313" key="5">
    <source>
        <dbReference type="RefSeq" id="XP_006822714.1"/>
    </source>
</evidence>
<proteinExistence type="predicted"/>
<evidence type="ECO:0000256" key="1">
    <source>
        <dbReference type="ARBA" id="ARBA00022729"/>
    </source>
</evidence>
<organism evidence="4 5">
    <name type="scientific">Saccoglossus kowalevskii</name>
    <name type="common">Acorn worm</name>
    <dbReference type="NCBI Taxonomy" id="10224"/>
    <lineage>
        <taxon>Eukaryota</taxon>
        <taxon>Metazoa</taxon>
        <taxon>Hemichordata</taxon>
        <taxon>Enteropneusta</taxon>
        <taxon>Harrimaniidae</taxon>
        <taxon>Saccoglossus</taxon>
    </lineage>
</organism>
<dbReference type="Proteomes" id="UP000694865">
    <property type="component" value="Unplaced"/>
</dbReference>
<protein>
    <submittedName>
        <fullName evidence="5">Uncharacterized protein LOC102806302</fullName>
    </submittedName>
</protein>
<dbReference type="GeneID" id="102806302"/>
<feature type="domain" description="Snake toxin/toxin-like" evidence="3">
    <location>
        <begin position="24"/>
        <end position="107"/>
    </location>
</feature>
<reference evidence="5" key="1">
    <citation type="submission" date="2025-08" db="UniProtKB">
        <authorList>
            <consortium name="RefSeq"/>
        </authorList>
    </citation>
    <scope>IDENTIFICATION</scope>
    <source>
        <tissue evidence="5">Testes</tissue>
    </source>
</reference>
<keyword evidence="4" id="KW-1185">Reference proteome</keyword>
<dbReference type="PANTHER" id="PTHR16983:SF10">
    <property type="entry name" value="PROTEIN QUIVER"/>
    <property type="match status" value="1"/>
</dbReference>
<accession>A0ABM0MRS3</accession>
<dbReference type="InterPro" id="IPR035076">
    <property type="entry name" value="Toxin/TOLIP"/>
</dbReference>
<evidence type="ECO:0000313" key="4">
    <source>
        <dbReference type="Proteomes" id="UP000694865"/>
    </source>
</evidence>
<sequence length="133" mass="14079">MHHGLPLGFVVIAVVVAANGVSTLTCYSCSWNSITGGDDDCKHITVGTTGTEVCDSSDDQCELSVTYANYNPIDVERRCSNSCSENENIYAGTGEETKCCDSTNLCNSEDGGLAVRVSVMTVSITTIISMFSI</sequence>
<dbReference type="RefSeq" id="XP_006822714.1">
    <property type="nucleotide sequence ID" value="XM_006822651.1"/>
</dbReference>
<name>A0ABM0MRS3_SACKO</name>
<gene>
    <name evidence="5" type="primary">LOC102806302</name>
</gene>
<dbReference type="SUPFAM" id="SSF57302">
    <property type="entry name" value="Snake toxin-like"/>
    <property type="match status" value="1"/>
</dbReference>
<dbReference type="Pfam" id="PF00087">
    <property type="entry name" value="Toxin_TOLIP"/>
    <property type="match status" value="1"/>
</dbReference>